<sequence length="464" mass="47779">MNYVAERRRPIQQAHFATDRLTLPWAALGDAHNRSAIVLPWLAMVAVLLFAALPGLAHGPGAPVGRINTLSDIPLVASVLALDFVLPRLAAEILASAVIPLVQLLVALVLVRGTLRCLEFTGAAANIGLLIVPLLPLAVAAFAPMRLDSQGWEALCVLAMLRLLVDRRAIVMKSAAAGLVAGLLTSFSLAGFVVATAAGGLLLLLYLRDGDARCLAAYLGAMAVGASGLFLATQPIANWLFASPGWMSWPHLAGCWSAAAIAGVLAMRNSRSAPVSRIIGAGALVAAALAAPLLAFGAAIPAPVVAPGPFTGGQGFAAVHSGTGGWLDPIGMVVATFVLWVASVTTRWHQMSRSGNPRGWLAVASLAGAMVLLSLLSYRAALFAQLLAIPLFALLLRDALRVASRMGNAPLRVTGIALALFVLTPTGGSVVGGIAFSVVDGRAITWPAPVRYAATSIAAVVARA</sequence>
<organism evidence="2 3">
    <name type="scientific">Qipengyuania oceanensis</name>
    <dbReference type="NCBI Taxonomy" id="1463597"/>
    <lineage>
        <taxon>Bacteria</taxon>
        <taxon>Pseudomonadati</taxon>
        <taxon>Pseudomonadota</taxon>
        <taxon>Alphaproteobacteria</taxon>
        <taxon>Sphingomonadales</taxon>
        <taxon>Erythrobacteraceae</taxon>
        <taxon>Qipengyuania</taxon>
    </lineage>
</organism>
<comment type="caution">
    <text evidence="2">The sequence shown here is derived from an EMBL/GenBank/DDBJ whole genome shotgun (WGS) entry which is preliminary data.</text>
</comment>
<evidence type="ECO:0000313" key="2">
    <source>
        <dbReference type="EMBL" id="MXO62946.1"/>
    </source>
</evidence>
<keyword evidence="1" id="KW-1133">Transmembrane helix</keyword>
<feature type="transmembrane region" description="Helical" evidence="1">
    <location>
        <begin position="123"/>
        <end position="143"/>
    </location>
</feature>
<feature type="transmembrane region" description="Helical" evidence="1">
    <location>
        <begin position="326"/>
        <end position="346"/>
    </location>
</feature>
<evidence type="ECO:0000256" key="1">
    <source>
        <dbReference type="SAM" id="Phobius"/>
    </source>
</evidence>
<feature type="transmembrane region" description="Helical" evidence="1">
    <location>
        <begin position="214"/>
        <end position="237"/>
    </location>
</feature>
<keyword evidence="1" id="KW-0472">Membrane</keyword>
<dbReference type="EMBL" id="WTYN01000001">
    <property type="protein sequence ID" value="MXO62946.1"/>
    <property type="molecule type" value="Genomic_DNA"/>
</dbReference>
<keyword evidence="1" id="KW-0812">Transmembrane</keyword>
<feature type="transmembrane region" description="Helical" evidence="1">
    <location>
        <begin position="38"/>
        <end position="57"/>
    </location>
</feature>
<feature type="transmembrane region" description="Helical" evidence="1">
    <location>
        <begin position="412"/>
        <end position="439"/>
    </location>
</feature>
<evidence type="ECO:0000313" key="3">
    <source>
        <dbReference type="Proteomes" id="UP000445582"/>
    </source>
</evidence>
<dbReference type="RefSeq" id="WP_160673738.1">
    <property type="nucleotide sequence ID" value="NZ_WTYN01000001.1"/>
</dbReference>
<reference evidence="2 3" key="1">
    <citation type="submission" date="2019-12" db="EMBL/GenBank/DDBJ databases">
        <title>Genomic-based taxomic classification of the family Erythrobacteraceae.</title>
        <authorList>
            <person name="Xu L."/>
        </authorList>
    </citation>
    <scope>NUCLEOTIDE SEQUENCE [LARGE SCALE GENOMIC DNA]</scope>
    <source>
        <strain evidence="2 3">MCCC 1A09965</strain>
    </source>
</reference>
<feature type="transmembrane region" description="Helical" evidence="1">
    <location>
        <begin position="249"/>
        <end position="267"/>
    </location>
</feature>
<feature type="transmembrane region" description="Helical" evidence="1">
    <location>
        <begin position="175"/>
        <end position="207"/>
    </location>
</feature>
<feature type="transmembrane region" description="Helical" evidence="1">
    <location>
        <begin position="279"/>
        <end position="306"/>
    </location>
</feature>
<proteinExistence type="predicted"/>
<accession>A0A844YD15</accession>
<feature type="transmembrane region" description="Helical" evidence="1">
    <location>
        <begin position="358"/>
        <end position="376"/>
    </location>
</feature>
<feature type="transmembrane region" description="Helical" evidence="1">
    <location>
        <begin position="93"/>
        <end position="111"/>
    </location>
</feature>
<keyword evidence="3" id="KW-1185">Reference proteome</keyword>
<dbReference type="Proteomes" id="UP000445582">
    <property type="component" value="Unassembled WGS sequence"/>
</dbReference>
<protein>
    <submittedName>
        <fullName evidence="2">Uncharacterized protein</fullName>
    </submittedName>
</protein>
<name>A0A844YD15_9SPHN</name>
<gene>
    <name evidence="2" type="ORF">GRI48_07980</name>
</gene>
<dbReference type="AlphaFoldDB" id="A0A844YD15"/>